<accession>A0A0H5C8X6</accession>
<sequence length="306" mass="33967">MLKSSLKLVRHQSTVTPHYGVPKFPSLEAFKQEGIKGLLSQEAFQQGYVSRCVGLSNKLNRAVAKHSIQPVDLDTLVISNAKSATKKDIFNNASLLRNVSFAMSSLGVARGEQVTIPKRLTSKDLLKTPSVSLEFDNHPPANAKFEKVISQSFGSLLELKTLLLESANAINGDGFTWLVAVEADSLTKSKNPGFMYSSLAVLNTYNAGVPENNCRFGQLTNYSLENKEQKLTQRVYPTVEEAQRKTEVIGQTYHPLLCIDASPKVWLQDYGVFGKKEYLEQVWRCIDWDVVLSRLPGDGSNKVKLV</sequence>
<dbReference type="PANTHER" id="PTHR43595">
    <property type="entry name" value="37S RIBOSOMAL PROTEIN S26, MITOCHONDRIAL"/>
    <property type="match status" value="1"/>
</dbReference>
<organism evidence="3 4">
    <name type="scientific">Cyberlindnera jadinii (strain ATCC 18201 / CBS 1600 / BCRC 20928 / JCM 3617 / NBRC 0987 / NRRL Y-1542)</name>
    <name type="common">Torula yeast</name>
    <name type="synonym">Candida utilis</name>
    <dbReference type="NCBI Taxonomy" id="983966"/>
    <lineage>
        <taxon>Eukaryota</taxon>
        <taxon>Fungi</taxon>
        <taxon>Dikarya</taxon>
        <taxon>Ascomycota</taxon>
        <taxon>Saccharomycotina</taxon>
        <taxon>Saccharomycetes</taxon>
        <taxon>Phaffomycetales</taxon>
        <taxon>Phaffomycetaceae</taxon>
        <taxon>Cyberlindnera</taxon>
    </lineage>
</organism>
<dbReference type="PANTHER" id="PTHR43595:SF1">
    <property type="entry name" value="SMALL RIBOSOMAL SUBUNIT PROTEIN MS43"/>
    <property type="match status" value="1"/>
</dbReference>
<dbReference type="GO" id="GO:0046872">
    <property type="term" value="F:metal ion binding"/>
    <property type="evidence" value="ECO:0007669"/>
    <property type="project" value="InterPro"/>
</dbReference>
<dbReference type="Pfam" id="PF02777">
    <property type="entry name" value="Sod_Fe_C"/>
    <property type="match status" value="1"/>
</dbReference>
<dbReference type="Proteomes" id="UP000038830">
    <property type="component" value="Unassembled WGS sequence"/>
</dbReference>
<proteinExistence type="predicted"/>
<dbReference type="InterPro" id="IPR019832">
    <property type="entry name" value="Mn/Fe_SOD_C"/>
</dbReference>
<evidence type="ECO:0000256" key="1">
    <source>
        <dbReference type="ARBA" id="ARBA00037226"/>
    </source>
</evidence>
<dbReference type="SUPFAM" id="SSF54719">
    <property type="entry name" value="Fe,Mn superoxide dismutase (SOD), C-terminal domain"/>
    <property type="match status" value="1"/>
</dbReference>
<feature type="domain" description="Manganese/iron superoxide dismutase C-terminal" evidence="2">
    <location>
        <begin position="241"/>
        <end position="292"/>
    </location>
</feature>
<gene>
    <name evidence="3" type="primary">MRP1</name>
    <name evidence="3" type="ORF">BN1211_5337</name>
</gene>
<reference evidence="4" key="1">
    <citation type="journal article" date="2015" name="J. Biotechnol.">
        <title>The structure of the Cyberlindnera jadinii genome and its relation to Candida utilis analyzed by the occurrence of single nucleotide polymorphisms.</title>
        <authorList>
            <person name="Rupp O."/>
            <person name="Brinkrolf K."/>
            <person name="Buerth C."/>
            <person name="Kunigo M."/>
            <person name="Schneider J."/>
            <person name="Jaenicke S."/>
            <person name="Goesmann A."/>
            <person name="Puehler A."/>
            <person name="Jaeger K.-E."/>
            <person name="Ernst J.F."/>
        </authorList>
    </citation>
    <scope>NUCLEOTIDE SEQUENCE [LARGE SCALE GENOMIC DNA]</scope>
    <source>
        <strain evidence="4">ATCC 18201 / CBS 1600 / BCRC 20928 / JCM 3617 / NBRC 0987 / NRRL Y-1542</strain>
    </source>
</reference>
<comment type="function">
    <text evidence="1">Component of the mitochondrial ribosome (mitoribosome), a dedicated translation machinery responsible for the synthesis of mitochondrial genome-encoded proteins, including at least some of the essential transmembrane subunits of the mitochondrial respiratory chain. The mitoribosomes are attached to the mitochondrial inner membrane and translation products are cotranslationally integrated into the membrane.</text>
</comment>
<dbReference type="GO" id="GO:0004784">
    <property type="term" value="F:superoxide dismutase activity"/>
    <property type="evidence" value="ECO:0007669"/>
    <property type="project" value="InterPro"/>
</dbReference>
<protein>
    <submittedName>
        <fullName evidence="3">MRP1 protein</fullName>
    </submittedName>
</protein>
<dbReference type="EMBL" id="CDQK01000006">
    <property type="protein sequence ID" value="CEP24507.1"/>
    <property type="molecule type" value="Genomic_DNA"/>
</dbReference>
<dbReference type="GO" id="GO:0005737">
    <property type="term" value="C:cytoplasm"/>
    <property type="evidence" value="ECO:0007669"/>
    <property type="project" value="TreeGrafter"/>
</dbReference>
<dbReference type="AlphaFoldDB" id="A0A0H5C8X6"/>
<name>A0A0H5C8X6_CYBJN</name>
<evidence type="ECO:0000313" key="3">
    <source>
        <dbReference type="EMBL" id="CEP24507.1"/>
    </source>
</evidence>
<evidence type="ECO:0000259" key="2">
    <source>
        <dbReference type="Pfam" id="PF02777"/>
    </source>
</evidence>
<evidence type="ECO:0000313" key="4">
    <source>
        <dbReference type="Proteomes" id="UP000038830"/>
    </source>
</evidence>
<dbReference type="InterPro" id="IPR036314">
    <property type="entry name" value="SOD_C_sf"/>
</dbReference>
<dbReference type="Gene3D" id="3.55.40.20">
    <property type="entry name" value="Iron/manganese superoxide dismutase, C-terminal domain"/>
    <property type="match status" value="1"/>
</dbReference>